<dbReference type="Proteomes" id="UP001595783">
    <property type="component" value="Unassembled WGS sequence"/>
</dbReference>
<evidence type="ECO:0000256" key="1">
    <source>
        <dbReference type="ARBA" id="ARBA00001526"/>
    </source>
</evidence>
<comment type="caution">
    <text evidence="6">The sequence shown here is derived from an EMBL/GenBank/DDBJ whole genome shotgun (WGS) entry which is preliminary data.</text>
</comment>
<evidence type="ECO:0000256" key="5">
    <source>
        <dbReference type="SAM" id="SignalP"/>
    </source>
</evidence>
<dbReference type="EMBL" id="JBHRZO010000037">
    <property type="protein sequence ID" value="MFC3848050.1"/>
    <property type="molecule type" value="Genomic_DNA"/>
</dbReference>
<name>A0ABV7ZIR7_9HELI</name>
<keyword evidence="7" id="KW-1185">Reference proteome</keyword>
<organism evidence="6 7">
    <name type="scientific">Helicobacter baculiformis</name>
    <dbReference type="NCBI Taxonomy" id="427351"/>
    <lineage>
        <taxon>Bacteria</taxon>
        <taxon>Pseudomonadati</taxon>
        <taxon>Campylobacterota</taxon>
        <taxon>Epsilonproteobacteria</taxon>
        <taxon>Campylobacterales</taxon>
        <taxon>Helicobacteraceae</taxon>
        <taxon>Helicobacter</taxon>
    </lineage>
</organism>
<dbReference type="RefSeq" id="WP_158653112.1">
    <property type="nucleotide sequence ID" value="NZ_FZMF01000033.1"/>
</dbReference>
<gene>
    <name evidence="6" type="ORF">ACFOPX_05865</name>
</gene>
<feature type="signal peptide" evidence="5">
    <location>
        <begin position="1"/>
        <end position="18"/>
    </location>
</feature>
<dbReference type="PANTHER" id="PTHR11102:SF160">
    <property type="entry name" value="ERAD-ASSOCIATED E3 UBIQUITIN-PROTEIN LIGASE COMPONENT HRD3"/>
    <property type="match status" value="1"/>
</dbReference>
<dbReference type="InterPro" id="IPR011990">
    <property type="entry name" value="TPR-like_helical_dom_sf"/>
</dbReference>
<keyword evidence="3" id="KW-1015">Disulfide bond</keyword>
<accession>A0ABV7ZIR7</accession>
<dbReference type="SMART" id="SM00671">
    <property type="entry name" value="SEL1"/>
    <property type="match status" value="6"/>
</dbReference>
<dbReference type="InterPro" id="IPR050767">
    <property type="entry name" value="Sel1_AlgK"/>
</dbReference>
<evidence type="ECO:0000313" key="6">
    <source>
        <dbReference type="EMBL" id="MFC3848050.1"/>
    </source>
</evidence>
<dbReference type="SUPFAM" id="SSF81901">
    <property type="entry name" value="HCP-like"/>
    <property type="match status" value="3"/>
</dbReference>
<sequence length="429" mass="47922">MKGFFAILFMIGALGAQATLLEQAEAAYKRKGYLTAFKLYKQGAQRGEAQAIYHLGLMYRYGQWVDLDYKKAIKYFEKAGKMGVVDAYLELAHMAEDTKGGLSCKKPLIYYQKALDLDQNRADIYADFGRFYVFAPFDFLCFGVELSKAQENQYHQKGVSYLEKAGEMGDFNAYTTLGYKYLYGAPGFTRSHKIAKQYYLKAVAVLEKAGTKGDSQAYNELGLLYQDYDGSLSTETILENGHKAVAYFQKAVAMGNAHAYVHMGEYYENGGFSQAVQVDKNKAMEYYKKAGELGDAQGYAHLANLYQTMAPENSVEALKKVMEYLKAAGDLGDDSSYNQLGDIYYYGGLERNENDPSAAHIPRDYKKAAHYYKKCADMGNGYCYVSLSDMYEKGLGVPKDRKKARAYAHHGSAIICDIGEESACEGDGE</sequence>
<comment type="catalytic activity">
    <reaction evidence="1">
        <text>a beta-lactam + H2O = a substituted beta-amino acid</text>
        <dbReference type="Rhea" id="RHEA:20401"/>
        <dbReference type="ChEBI" id="CHEBI:15377"/>
        <dbReference type="ChEBI" id="CHEBI:35627"/>
        <dbReference type="ChEBI" id="CHEBI:140347"/>
        <dbReference type="EC" id="3.5.2.6"/>
    </reaction>
</comment>
<dbReference type="Gene3D" id="1.25.40.10">
    <property type="entry name" value="Tetratricopeptide repeat domain"/>
    <property type="match status" value="4"/>
</dbReference>
<protein>
    <recommendedName>
        <fullName evidence="2">beta-lactamase</fullName>
        <ecNumber evidence="2">3.5.2.6</ecNumber>
    </recommendedName>
</protein>
<dbReference type="PANTHER" id="PTHR11102">
    <property type="entry name" value="SEL-1-LIKE PROTEIN"/>
    <property type="match status" value="1"/>
</dbReference>
<evidence type="ECO:0000256" key="2">
    <source>
        <dbReference type="ARBA" id="ARBA00012865"/>
    </source>
</evidence>
<dbReference type="InterPro" id="IPR006597">
    <property type="entry name" value="Sel1-like"/>
</dbReference>
<keyword evidence="5" id="KW-0732">Signal</keyword>
<evidence type="ECO:0000313" key="7">
    <source>
        <dbReference type="Proteomes" id="UP001595783"/>
    </source>
</evidence>
<evidence type="ECO:0000256" key="3">
    <source>
        <dbReference type="ARBA" id="ARBA00023157"/>
    </source>
</evidence>
<dbReference type="EC" id="3.5.2.6" evidence="2"/>
<reference evidence="7" key="1">
    <citation type="journal article" date="2019" name="Int. J. Syst. Evol. Microbiol.">
        <title>The Global Catalogue of Microorganisms (GCM) 10K type strain sequencing project: providing services to taxonomists for standard genome sequencing and annotation.</title>
        <authorList>
            <consortium name="The Broad Institute Genomics Platform"/>
            <consortium name="The Broad Institute Genome Sequencing Center for Infectious Disease"/>
            <person name="Wu L."/>
            <person name="Ma J."/>
        </authorList>
    </citation>
    <scope>NUCLEOTIDE SEQUENCE [LARGE SCALE GENOMIC DNA]</scope>
    <source>
        <strain evidence="7">CCUG 53816</strain>
    </source>
</reference>
<evidence type="ECO:0000256" key="4">
    <source>
        <dbReference type="ARBA" id="ARBA00023251"/>
    </source>
</evidence>
<keyword evidence="4" id="KW-0046">Antibiotic resistance</keyword>
<dbReference type="Pfam" id="PF08238">
    <property type="entry name" value="Sel1"/>
    <property type="match status" value="9"/>
</dbReference>
<feature type="chain" id="PRO_5046438123" description="beta-lactamase" evidence="5">
    <location>
        <begin position="19"/>
        <end position="429"/>
    </location>
</feature>
<proteinExistence type="predicted"/>